<evidence type="ECO:0000313" key="1">
    <source>
        <dbReference type="EMBL" id="GIY04182.1"/>
    </source>
</evidence>
<dbReference type="AlphaFoldDB" id="A0AAV4Q734"/>
<sequence length="136" mass="15153">MWSTRKVEIPVTGSSLPPRCCQWEGMLPFPSEKRLILTGDNNNVFILGRKMSTLSSTPPLLCKKFLAGRQFETGGGKKNYGLQKKTHLCFLEFTACLPGIFLITGNFSTPFTNDRNLFLDVWIGDVPQIYDGGFAA</sequence>
<comment type="caution">
    <text evidence="1">The sequence shown here is derived from an EMBL/GenBank/DDBJ whole genome shotgun (WGS) entry which is preliminary data.</text>
</comment>
<dbReference type="EMBL" id="BPLQ01003899">
    <property type="protein sequence ID" value="GIY04182.1"/>
    <property type="molecule type" value="Genomic_DNA"/>
</dbReference>
<reference evidence="1 2" key="1">
    <citation type="submission" date="2021-06" db="EMBL/GenBank/DDBJ databases">
        <title>Caerostris darwini draft genome.</title>
        <authorList>
            <person name="Kono N."/>
            <person name="Arakawa K."/>
        </authorList>
    </citation>
    <scope>NUCLEOTIDE SEQUENCE [LARGE SCALE GENOMIC DNA]</scope>
</reference>
<organism evidence="1 2">
    <name type="scientific">Caerostris darwini</name>
    <dbReference type="NCBI Taxonomy" id="1538125"/>
    <lineage>
        <taxon>Eukaryota</taxon>
        <taxon>Metazoa</taxon>
        <taxon>Ecdysozoa</taxon>
        <taxon>Arthropoda</taxon>
        <taxon>Chelicerata</taxon>
        <taxon>Arachnida</taxon>
        <taxon>Araneae</taxon>
        <taxon>Araneomorphae</taxon>
        <taxon>Entelegynae</taxon>
        <taxon>Araneoidea</taxon>
        <taxon>Araneidae</taxon>
        <taxon>Caerostris</taxon>
    </lineage>
</organism>
<evidence type="ECO:0000313" key="2">
    <source>
        <dbReference type="Proteomes" id="UP001054837"/>
    </source>
</evidence>
<keyword evidence="2" id="KW-1185">Reference proteome</keyword>
<dbReference type="Proteomes" id="UP001054837">
    <property type="component" value="Unassembled WGS sequence"/>
</dbReference>
<protein>
    <submittedName>
        <fullName evidence="1">Uncharacterized protein</fullName>
    </submittedName>
</protein>
<proteinExistence type="predicted"/>
<gene>
    <name evidence="1" type="ORF">CDAR_441121</name>
</gene>
<accession>A0AAV4Q734</accession>
<name>A0AAV4Q734_9ARAC</name>